<evidence type="ECO:0000256" key="1">
    <source>
        <dbReference type="SAM" id="MobiDB-lite"/>
    </source>
</evidence>
<organism evidence="2 3">
    <name type="scientific">Heterodera trifolii</name>
    <dbReference type="NCBI Taxonomy" id="157864"/>
    <lineage>
        <taxon>Eukaryota</taxon>
        <taxon>Metazoa</taxon>
        <taxon>Ecdysozoa</taxon>
        <taxon>Nematoda</taxon>
        <taxon>Chromadorea</taxon>
        <taxon>Rhabditida</taxon>
        <taxon>Tylenchina</taxon>
        <taxon>Tylenchomorpha</taxon>
        <taxon>Tylenchoidea</taxon>
        <taxon>Heteroderidae</taxon>
        <taxon>Heteroderinae</taxon>
        <taxon>Heterodera</taxon>
    </lineage>
</organism>
<name>A0ABD2I860_9BILA</name>
<feature type="region of interest" description="Disordered" evidence="1">
    <location>
        <begin position="105"/>
        <end position="163"/>
    </location>
</feature>
<feature type="compositionally biased region" description="Polar residues" evidence="1">
    <location>
        <begin position="105"/>
        <end position="136"/>
    </location>
</feature>
<comment type="caution">
    <text evidence="2">The sequence shown here is derived from an EMBL/GenBank/DDBJ whole genome shotgun (WGS) entry which is preliminary data.</text>
</comment>
<feature type="region of interest" description="Disordered" evidence="1">
    <location>
        <begin position="1"/>
        <end position="20"/>
    </location>
</feature>
<feature type="compositionally biased region" description="Polar residues" evidence="1">
    <location>
        <begin position="42"/>
        <end position="77"/>
    </location>
</feature>
<evidence type="ECO:0000313" key="2">
    <source>
        <dbReference type="EMBL" id="KAL3076387.1"/>
    </source>
</evidence>
<dbReference type="EMBL" id="JBICBT010001253">
    <property type="protein sequence ID" value="KAL3076387.1"/>
    <property type="molecule type" value="Genomic_DNA"/>
</dbReference>
<evidence type="ECO:0000313" key="3">
    <source>
        <dbReference type="Proteomes" id="UP001620626"/>
    </source>
</evidence>
<dbReference type="Proteomes" id="UP001620626">
    <property type="component" value="Unassembled WGS sequence"/>
</dbReference>
<dbReference type="AlphaFoldDB" id="A0ABD2I860"/>
<accession>A0ABD2I860</accession>
<gene>
    <name evidence="2" type="ORF">niasHT_039876</name>
</gene>
<sequence>MAIDGSSSTNHQNPRTINGIAHPRNIEGQLAAAAAAADHIPHSNQSTNNATNHNHPNDHNANSENSNLAPHSATEQHSSVHEGNNAGRPTENLIIENENHANFFDQSKSIDTPSPSGYSNANPTKLDETNNQQQLVSEGGNDDDDDDERKMNNDMEEEDNTNDPVISECCPICLQPFTEASNKKVLNKCGASQQKFMSYLPL</sequence>
<feature type="compositionally biased region" description="Polar residues" evidence="1">
    <location>
        <begin position="1"/>
        <end position="16"/>
    </location>
</feature>
<keyword evidence="3" id="KW-1185">Reference proteome</keyword>
<reference evidence="2 3" key="1">
    <citation type="submission" date="2024-10" db="EMBL/GenBank/DDBJ databases">
        <authorList>
            <person name="Kim D."/>
        </authorList>
    </citation>
    <scope>NUCLEOTIDE SEQUENCE [LARGE SCALE GENOMIC DNA]</scope>
    <source>
        <strain evidence="2">BH-2024</strain>
    </source>
</reference>
<proteinExistence type="predicted"/>
<feature type="region of interest" description="Disordered" evidence="1">
    <location>
        <begin position="31"/>
        <end position="89"/>
    </location>
</feature>
<protein>
    <submittedName>
        <fullName evidence="2">Uncharacterized protein</fullName>
    </submittedName>
</protein>